<keyword evidence="2" id="KW-1185">Reference proteome</keyword>
<evidence type="ECO:0000313" key="1">
    <source>
        <dbReference type="EMBL" id="MPC30319.1"/>
    </source>
</evidence>
<reference evidence="1 2" key="1">
    <citation type="submission" date="2019-05" db="EMBL/GenBank/DDBJ databases">
        <title>Another draft genome of Portunus trituberculatus and its Hox gene families provides insights of decapod evolution.</title>
        <authorList>
            <person name="Jeong J.-H."/>
            <person name="Song I."/>
            <person name="Kim S."/>
            <person name="Choi T."/>
            <person name="Kim D."/>
            <person name="Ryu S."/>
            <person name="Kim W."/>
        </authorList>
    </citation>
    <scope>NUCLEOTIDE SEQUENCE [LARGE SCALE GENOMIC DNA]</scope>
    <source>
        <tissue evidence="1">Muscle</tissue>
    </source>
</reference>
<proteinExistence type="predicted"/>
<evidence type="ECO:0000313" key="2">
    <source>
        <dbReference type="Proteomes" id="UP000324222"/>
    </source>
</evidence>
<gene>
    <name evidence="1" type="ORF">E2C01_023580</name>
</gene>
<organism evidence="1 2">
    <name type="scientific">Portunus trituberculatus</name>
    <name type="common">Swimming crab</name>
    <name type="synonym">Neptunus trituberculatus</name>
    <dbReference type="NCBI Taxonomy" id="210409"/>
    <lineage>
        <taxon>Eukaryota</taxon>
        <taxon>Metazoa</taxon>
        <taxon>Ecdysozoa</taxon>
        <taxon>Arthropoda</taxon>
        <taxon>Crustacea</taxon>
        <taxon>Multicrustacea</taxon>
        <taxon>Malacostraca</taxon>
        <taxon>Eumalacostraca</taxon>
        <taxon>Eucarida</taxon>
        <taxon>Decapoda</taxon>
        <taxon>Pleocyemata</taxon>
        <taxon>Brachyura</taxon>
        <taxon>Eubrachyura</taxon>
        <taxon>Portunoidea</taxon>
        <taxon>Portunidae</taxon>
        <taxon>Portuninae</taxon>
        <taxon>Portunus</taxon>
    </lineage>
</organism>
<dbReference type="Proteomes" id="UP000324222">
    <property type="component" value="Unassembled WGS sequence"/>
</dbReference>
<sequence>MYASMTDTITSIMYSAQCTDIWVSDTRTVIIPGKINIKHSQVPTNWLRENARGISDLGSPEEELEK</sequence>
<name>A0A5B7EA87_PORTR</name>
<dbReference type="AlphaFoldDB" id="A0A5B7EA87"/>
<dbReference type="EMBL" id="VSRR010002231">
    <property type="protein sequence ID" value="MPC30319.1"/>
    <property type="molecule type" value="Genomic_DNA"/>
</dbReference>
<accession>A0A5B7EA87</accession>
<protein>
    <submittedName>
        <fullName evidence="1">Uncharacterized protein</fullName>
    </submittedName>
</protein>
<comment type="caution">
    <text evidence="1">The sequence shown here is derived from an EMBL/GenBank/DDBJ whole genome shotgun (WGS) entry which is preliminary data.</text>
</comment>